<gene>
    <name evidence="1" type="ORF">GSMUA_271100.1</name>
</gene>
<organism evidence="2 3">
    <name type="scientific">Musa acuminata subsp. malaccensis</name>
    <name type="common">Wild banana</name>
    <name type="synonym">Musa malaccensis</name>
    <dbReference type="NCBI Taxonomy" id="214687"/>
    <lineage>
        <taxon>Eukaryota</taxon>
        <taxon>Viridiplantae</taxon>
        <taxon>Streptophyta</taxon>
        <taxon>Embryophyta</taxon>
        <taxon>Tracheophyta</taxon>
        <taxon>Spermatophyta</taxon>
        <taxon>Magnoliopsida</taxon>
        <taxon>Liliopsida</taxon>
        <taxon>Zingiberales</taxon>
        <taxon>Musaceae</taxon>
        <taxon>Musa</taxon>
    </lineage>
</organism>
<reference evidence="2" key="2">
    <citation type="submission" date="2021-05" db="UniProtKB">
        <authorList>
            <consortium name="EnsemblPlants"/>
        </authorList>
    </citation>
    <scope>IDENTIFICATION</scope>
    <source>
        <strain evidence="2">subsp. malaccensis</strain>
    </source>
</reference>
<sequence length="48" mass="5791">MRYSPICHYKHHFPSDLHVFSMPLVFIQSQDQTLHEIHSCIIYNFLIC</sequence>
<dbReference type="AlphaFoldDB" id="A0A804J537"/>
<dbReference type="EnsemblPlants" id="Ma05_t16350.1">
    <property type="protein sequence ID" value="Ma05_p16350.1"/>
    <property type="gene ID" value="Ma05_g16350"/>
</dbReference>
<evidence type="ECO:0000313" key="3">
    <source>
        <dbReference type="Proteomes" id="UP000012960"/>
    </source>
</evidence>
<protein>
    <submittedName>
        <fullName evidence="1">(wild Malaysian banana) hypothetical protein</fullName>
    </submittedName>
</protein>
<dbReference type="EMBL" id="HG996470">
    <property type="protein sequence ID" value="CAG1838933.1"/>
    <property type="molecule type" value="Genomic_DNA"/>
</dbReference>
<name>A0A804J537_MUSAM</name>
<keyword evidence="3" id="KW-1185">Reference proteome</keyword>
<dbReference type="InParanoid" id="A0A804J537"/>
<reference evidence="1" key="1">
    <citation type="submission" date="2021-03" db="EMBL/GenBank/DDBJ databases">
        <authorList>
            <consortium name="Genoscope - CEA"/>
            <person name="William W."/>
        </authorList>
    </citation>
    <scope>NUCLEOTIDE SEQUENCE</scope>
    <source>
        <strain evidence="1">Doubled-haploid Pahang</strain>
    </source>
</reference>
<dbReference type="Gramene" id="Ma05_t16350.1">
    <property type="protein sequence ID" value="Ma05_p16350.1"/>
    <property type="gene ID" value="Ma05_g16350"/>
</dbReference>
<evidence type="ECO:0000313" key="2">
    <source>
        <dbReference type="EnsemblPlants" id="Ma05_p16350.1"/>
    </source>
</evidence>
<proteinExistence type="predicted"/>
<evidence type="ECO:0000313" key="1">
    <source>
        <dbReference type="EMBL" id="CAG1838933.1"/>
    </source>
</evidence>
<accession>A0A804J537</accession>
<dbReference type="Proteomes" id="UP000012960">
    <property type="component" value="Unplaced"/>
</dbReference>